<proteinExistence type="predicted"/>
<dbReference type="RefSeq" id="WP_315730661.1">
    <property type="nucleotide sequence ID" value="NZ_JAVYII010000001.1"/>
</dbReference>
<gene>
    <name evidence="2" type="ORF">RDV89_01290</name>
</gene>
<dbReference type="SUPFAM" id="SSF54427">
    <property type="entry name" value="NTF2-like"/>
    <property type="match status" value="1"/>
</dbReference>
<sequence length="135" mass="14708">MTHREDIEDVLGRYAHAYDDRDAEGVGATFAPDGVLSLQIAGGDPLGPWEGREAIVEMMAATLATQSDQRRHLASTFTLDSCDGERATARSYLTLVAVADGALTVLSTGRYVDEMVRVDGTWLIARRHIALDLPY</sequence>
<dbReference type="Gene3D" id="3.10.450.50">
    <property type="match status" value="1"/>
</dbReference>
<reference evidence="2 3" key="1">
    <citation type="submission" date="2023-08" db="EMBL/GenBank/DDBJ databases">
        <title>Nocardioides seae sp. nov., a bacterium isolated from a soil.</title>
        <authorList>
            <person name="Wang X."/>
        </authorList>
    </citation>
    <scope>NUCLEOTIDE SEQUENCE [LARGE SCALE GENOMIC DNA]</scope>
    <source>
        <strain evidence="2 3">YZH12</strain>
    </source>
</reference>
<dbReference type="EMBL" id="JAVYII010000001">
    <property type="protein sequence ID" value="MDT9591682.1"/>
    <property type="molecule type" value="Genomic_DNA"/>
</dbReference>
<evidence type="ECO:0000259" key="1">
    <source>
        <dbReference type="Pfam" id="PF13577"/>
    </source>
</evidence>
<feature type="domain" description="SnoaL-like" evidence="1">
    <location>
        <begin position="2"/>
        <end position="128"/>
    </location>
</feature>
<dbReference type="Pfam" id="PF13577">
    <property type="entry name" value="SnoaL_4"/>
    <property type="match status" value="1"/>
</dbReference>
<accession>A0ABU3PR45</accession>
<dbReference type="InterPro" id="IPR032710">
    <property type="entry name" value="NTF2-like_dom_sf"/>
</dbReference>
<keyword evidence="3" id="KW-1185">Reference proteome</keyword>
<dbReference type="CDD" id="cd00531">
    <property type="entry name" value="NTF2_like"/>
    <property type="match status" value="1"/>
</dbReference>
<comment type="caution">
    <text evidence="2">The sequence shown here is derived from an EMBL/GenBank/DDBJ whole genome shotgun (WGS) entry which is preliminary data.</text>
</comment>
<dbReference type="InterPro" id="IPR037401">
    <property type="entry name" value="SnoaL-like"/>
</dbReference>
<protein>
    <submittedName>
        <fullName evidence="2">Nuclear transport factor 2 family protein</fullName>
    </submittedName>
</protein>
<organism evidence="2 3">
    <name type="scientific">Nocardioides imazamoxiresistens</name>
    <dbReference type="NCBI Taxonomy" id="3231893"/>
    <lineage>
        <taxon>Bacteria</taxon>
        <taxon>Bacillati</taxon>
        <taxon>Actinomycetota</taxon>
        <taxon>Actinomycetes</taxon>
        <taxon>Propionibacteriales</taxon>
        <taxon>Nocardioidaceae</taxon>
        <taxon>Nocardioides</taxon>
    </lineage>
</organism>
<dbReference type="Proteomes" id="UP001268542">
    <property type="component" value="Unassembled WGS sequence"/>
</dbReference>
<evidence type="ECO:0000313" key="2">
    <source>
        <dbReference type="EMBL" id="MDT9591682.1"/>
    </source>
</evidence>
<name>A0ABU3PR45_9ACTN</name>
<evidence type="ECO:0000313" key="3">
    <source>
        <dbReference type="Proteomes" id="UP001268542"/>
    </source>
</evidence>